<proteinExistence type="predicted"/>
<feature type="compositionally biased region" description="Basic residues" evidence="5">
    <location>
        <begin position="31"/>
        <end position="45"/>
    </location>
</feature>
<dbReference type="EMBL" id="BLLK01000047">
    <property type="protein sequence ID" value="GFH55169.1"/>
    <property type="molecule type" value="Genomic_DNA"/>
</dbReference>
<evidence type="ECO:0000256" key="4">
    <source>
        <dbReference type="PROSITE-ProRule" id="PRU00134"/>
    </source>
</evidence>
<dbReference type="PROSITE" id="PS50865">
    <property type="entry name" value="ZF_MYND_2"/>
    <property type="match status" value="1"/>
</dbReference>
<dbReference type="InterPro" id="IPR002893">
    <property type="entry name" value="Znf_MYND"/>
</dbReference>
<dbReference type="GO" id="GO:0000981">
    <property type="term" value="F:DNA-binding transcription factor activity, RNA polymerase II-specific"/>
    <property type="evidence" value="ECO:0007669"/>
    <property type="project" value="TreeGrafter"/>
</dbReference>
<keyword evidence="1" id="KW-0479">Metal-binding</keyword>
<dbReference type="GO" id="GO:0008270">
    <property type="term" value="F:zinc ion binding"/>
    <property type="evidence" value="ECO:0007669"/>
    <property type="project" value="UniProtKB-KW"/>
</dbReference>
<dbReference type="PANTHER" id="PTHR10237">
    <property type="entry name" value="DEFORMED EPIDERMAL AUTOREGULATORY FACTOR 1 HOMOLOG SUPPRESSIN"/>
    <property type="match status" value="1"/>
</dbReference>
<dbReference type="Gene3D" id="6.10.140.2220">
    <property type="match status" value="1"/>
</dbReference>
<reference evidence="7 8" key="1">
    <citation type="journal article" date="2021" name="Sci. Rep.">
        <title>The genome of the diatom Chaetoceros tenuissimus carries an ancient integrated fragment of an extant virus.</title>
        <authorList>
            <person name="Hongo Y."/>
            <person name="Kimura K."/>
            <person name="Takaki Y."/>
            <person name="Yoshida Y."/>
            <person name="Baba S."/>
            <person name="Kobayashi G."/>
            <person name="Nagasaki K."/>
            <person name="Hano T."/>
            <person name="Tomaru Y."/>
        </authorList>
    </citation>
    <scope>NUCLEOTIDE SEQUENCE [LARGE SCALE GENOMIC DNA]</scope>
    <source>
        <strain evidence="7 8">NIES-3715</strain>
    </source>
</reference>
<evidence type="ECO:0000256" key="1">
    <source>
        <dbReference type="ARBA" id="ARBA00022723"/>
    </source>
</evidence>
<evidence type="ECO:0000313" key="7">
    <source>
        <dbReference type="EMBL" id="GFH55169.1"/>
    </source>
</evidence>
<evidence type="ECO:0000256" key="2">
    <source>
        <dbReference type="ARBA" id="ARBA00022771"/>
    </source>
</evidence>
<gene>
    <name evidence="7" type="ORF">CTEN210_11645</name>
</gene>
<dbReference type="Pfam" id="PF01753">
    <property type="entry name" value="zf-MYND"/>
    <property type="match status" value="1"/>
</dbReference>
<dbReference type="PANTHER" id="PTHR10237:SF15">
    <property type="entry name" value="LD37257P"/>
    <property type="match status" value="1"/>
</dbReference>
<keyword evidence="3" id="KW-0862">Zinc</keyword>
<evidence type="ECO:0000259" key="6">
    <source>
        <dbReference type="PROSITE" id="PS50865"/>
    </source>
</evidence>
<keyword evidence="8" id="KW-1185">Reference proteome</keyword>
<accession>A0AAD3D2Z7</accession>
<feature type="region of interest" description="Disordered" evidence="5">
    <location>
        <begin position="31"/>
        <end position="57"/>
    </location>
</feature>
<dbReference type="Proteomes" id="UP001054902">
    <property type="component" value="Unassembled WGS sequence"/>
</dbReference>
<dbReference type="GO" id="GO:0005634">
    <property type="term" value="C:nucleus"/>
    <property type="evidence" value="ECO:0007669"/>
    <property type="project" value="TreeGrafter"/>
</dbReference>
<name>A0AAD3D2Z7_9STRA</name>
<organism evidence="7 8">
    <name type="scientific">Chaetoceros tenuissimus</name>
    <dbReference type="NCBI Taxonomy" id="426638"/>
    <lineage>
        <taxon>Eukaryota</taxon>
        <taxon>Sar</taxon>
        <taxon>Stramenopiles</taxon>
        <taxon>Ochrophyta</taxon>
        <taxon>Bacillariophyta</taxon>
        <taxon>Coscinodiscophyceae</taxon>
        <taxon>Chaetocerotophycidae</taxon>
        <taxon>Chaetocerotales</taxon>
        <taxon>Chaetocerotaceae</taxon>
        <taxon>Chaetoceros</taxon>
    </lineage>
</organism>
<evidence type="ECO:0000256" key="3">
    <source>
        <dbReference type="ARBA" id="ARBA00022833"/>
    </source>
</evidence>
<evidence type="ECO:0000313" key="8">
    <source>
        <dbReference type="Proteomes" id="UP001054902"/>
    </source>
</evidence>
<dbReference type="InterPro" id="IPR024119">
    <property type="entry name" value="TF_DEAF-1"/>
</dbReference>
<dbReference type="AlphaFoldDB" id="A0AAD3D2Z7"/>
<dbReference type="SUPFAM" id="SSF144232">
    <property type="entry name" value="HIT/MYND zinc finger-like"/>
    <property type="match status" value="1"/>
</dbReference>
<keyword evidence="2 4" id="KW-0863">Zinc-finger</keyword>
<evidence type="ECO:0000256" key="5">
    <source>
        <dbReference type="SAM" id="MobiDB-lite"/>
    </source>
</evidence>
<feature type="domain" description="MYND-type" evidence="6">
    <location>
        <begin position="370"/>
        <end position="410"/>
    </location>
</feature>
<sequence length="546" mass="63106">MAGNDRFINECYQALRVISYYSYHIRNMAKKKSSSNRKKNRKGAAGKKASPDGDPHHGYEVSAYLRYLVQKKKANWTPRETRLFPMYEYAAASNMSEAVLFTDDQSLANAINDIESWNEADLLYFKDPRMWMFTIRDMLHEDANVFNKIFQGPPRRMWLEQTAIRAEAMLKSAITSERIQGVLIDGYVLETTVLCMMEIITNDTPDEKARIRNYCKVMTYFTNVAKDTKEISGITGHVLFQLMVLIFFPLYDTISPEVAFETLFQSEILEQVLRNITIPWVFDDAGEVLMLTFFRRLCCPIVTKHKTFKRGSPCHNALLDILQGRVRPCKENKFVMSELYSLKRFLDLKSFKPVDAHIPNPAIDKFRHTCAKCKKVDYSKQMLVCAKCKFVSYCSKECQVGDWKDHKADCGLLQNKECKIERKFTRKFLAKHRHLLIEKLKSVSLVTGLEIVELAIDLDFRGLGHTMAPAMRDPPEFDIVPLKSFFKNSEEEKGFTESMISKLGKNFVSICLSFEHTKRGGFGAVQLQSDTFGEIWFLENLFEEMK</sequence>
<comment type="caution">
    <text evidence="7">The sequence shown here is derived from an EMBL/GenBank/DDBJ whole genome shotgun (WGS) entry which is preliminary data.</text>
</comment>
<protein>
    <recommendedName>
        <fullName evidence="6">MYND-type domain-containing protein</fullName>
    </recommendedName>
</protein>